<dbReference type="HAMAP" id="MF_01246">
    <property type="entry name" value="COD"/>
    <property type="match status" value="1"/>
</dbReference>
<dbReference type="EC" id="3.5.1.-" evidence="6"/>
<name>A0ABM5LN46_THEM3</name>
<organism evidence="7 8">
    <name type="scientific">Thermoanaerobacter mathranii subsp. mathranii (strain DSM 11426 / CCUG 53645 / CIP 108742 / A3)</name>
    <dbReference type="NCBI Taxonomy" id="583358"/>
    <lineage>
        <taxon>Bacteria</taxon>
        <taxon>Bacillati</taxon>
        <taxon>Bacillota</taxon>
        <taxon>Clostridia</taxon>
        <taxon>Thermoanaerobacterales</taxon>
        <taxon>Thermoanaerobacteraceae</taxon>
        <taxon>Thermoanaerobacter</taxon>
    </lineage>
</organism>
<dbReference type="PANTHER" id="PTHR31609:SF1">
    <property type="entry name" value="CARBOHYDRATE DEACETYLASE"/>
    <property type="match status" value="1"/>
</dbReference>
<comment type="similarity">
    <text evidence="6">Belongs to the YdjC deacetylase family.</text>
</comment>
<accession>A0ABM5LN46</accession>
<gene>
    <name evidence="7" type="ordered locus">Tmath_0370</name>
</gene>
<feature type="binding site" evidence="6">
    <location>
        <position position="60"/>
    </location>
    <ligand>
        <name>Mg(2+)</name>
        <dbReference type="ChEBI" id="CHEBI:18420"/>
    </ligand>
</feature>
<keyword evidence="5 6" id="KW-0119">Carbohydrate metabolism</keyword>
<dbReference type="Pfam" id="PF04794">
    <property type="entry name" value="YdjC"/>
    <property type="match status" value="1"/>
</dbReference>
<keyword evidence="4 6" id="KW-0460">Magnesium</keyword>
<dbReference type="Gene3D" id="3.20.20.370">
    <property type="entry name" value="Glycoside hydrolase/deacetylase"/>
    <property type="match status" value="1"/>
</dbReference>
<feature type="binding site" evidence="6">
    <location>
        <position position="125"/>
    </location>
    <ligand>
        <name>Mg(2+)</name>
        <dbReference type="ChEBI" id="CHEBI:18420"/>
    </ligand>
</feature>
<keyword evidence="2 6" id="KW-0479">Metal-binding</keyword>
<evidence type="ECO:0000313" key="7">
    <source>
        <dbReference type="EMBL" id="ADH60147.1"/>
    </source>
</evidence>
<keyword evidence="8" id="KW-1185">Reference proteome</keyword>
<reference evidence="7 8" key="1">
    <citation type="submission" date="2010-05" db="EMBL/GenBank/DDBJ databases">
        <title>Complete sequence of Thermoanaerobacter mathranii subsp. mathranii mathranii str. A3.</title>
        <authorList>
            <consortium name="US DOE Joint Genome Institute"/>
            <person name="Lucas S."/>
            <person name="Copeland A."/>
            <person name="Lapidus A."/>
            <person name="Cheng J.-F."/>
            <person name="Bruce D."/>
            <person name="Goodwin L."/>
            <person name="Pitluck S."/>
            <person name="Held B."/>
            <person name="Detter J.C."/>
            <person name="Han C."/>
            <person name="Tapia R."/>
            <person name="Land M."/>
            <person name="Hauser L."/>
            <person name="Kyrpides N."/>
            <person name="Mikhailova N."/>
            <person name="Zhou J."/>
            <person name="Hemme C."/>
            <person name="Woyke T."/>
        </authorList>
    </citation>
    <scope>NUCLEOTIDE SEQUENCE [LARGE SCALE GENOMIC DNA]</scope>
    <source>
        <strain evidence="7 8">A3</strain>
    </source>
</reference>
<dbReference type="CDD" id="cd10803">
    <property type="entry name" value="YdjC_EF3048_like"/>
    <property type="match status" value="1"/>
</dbReference>
<dbReference type="InterPro" id="IPR006879">
    <property type="entry name" value="YdjC-like"/>
</dbReference>
<evidence type="ECO:0000256" key="1">
    <source>
        <dbReference type="ARBA" id="ARBA00001946"/>
    </source>
</evidence>
<comment type="cofactor">
    <cofactor evidence="1 6">
        <name>Mg(2+)</name>
        <dbReference type="ChEBI" id="CHEBI:18420"/>
    </cofactor>
</comment>
<evidence type="ECO:0000256" key="6">
    <source>
        <dbReference type="HAMAP-Rule" id="MF_01246"/>
    </source>
</evidence>
<dbReference type="EMBL" id="CP002032">
    <property type="protein sequence ID" value="ADH60147.1"/>
    <property type="molecule type" value="Genomic_DNA"/>
</dbReference>
<evidence type="ECO:0000256" key="4">
    <source>
        <dbReference type="ARBA" id="ARBA00022842"/>
    </source>
</evidence>
<dbReference type="PANTHER" id="PTHR31609">
    <property type="entry name" value="YDJC DEACETYLASE FAMILY MEMBER"/>
    <property type="match status" value="1"/>
</dbReference>
<dbReference type="InterPro" id="IPR022948">
    <property type="entry name" value="COD_ChbG_bac"/>
</dbReference>
<dbReference type="RefSeq" id="WP_012269676.1">
    <property type="nucleotide sequence ID" value="NC_014209.1"/>
</dbReference>
<protein>
    <recommendedName>
        <fullName evidence="6">Carbohydrate deacetylase</fullName>
        <ecNumber evidence="6">3.5.1.-</ecNumber>
    </recommendedName>
</protein>
<evidence type="ECO:0000256" key="2">
    <source>
        <dbReference type="ARBA" id="ARBA00022723"/>
    </source>
</evidence>
<sequence>MKYLIVNADDFGLTKGVNKGVVECYKNGILRSTSIMCNMPYANEALQVKELCPDLGFGIHITLDAGKPLSSPEKVNTLVDERGYFKRGFPHSLDDADVDQIRIEIEEQIKKAFSLGVTITHMDSHHHAQSHSKVIDAFIEMAHKYNLPVRSTPLDKEKIIKAGLKTVDNFIYTFYDDGVKKENLLSILGSLEEGTTEIMSHPAYVDDELVNISSYHAKREVERKILTDKDVLQFIRDNNILLTNYSILK</sequence>
<keyword evidence="3 6" id="KW-0378">Hydrolase</keyword>
<dbReference type="SUPFAM" id="SSF88713">
    <property type="entry name" value="Glycoside hydrolase/deacetylase"/>
    <property type="match status" value="1"/>
</dbReference>
<comment type="subunit">
    <text evidence="6">Homodimer.</text>
</comment>
<evidence type="ECO:0000256" key="3">
    <source>
        <dbReference type="ARBA" id="ARBA00022801"/>
    </source>
</evidence>
<proteinExistence type="inferred from homology"/>
<dbReference type="InterPro" id="IPR011330">
    <property type="entry name" value="Glyco_hydro/deAcase_b/a-brl"/>
</dbReference>
<dbReference type="Proteomes" id="UP000002064">
    <property type="component" value="Chromosome"/>
</dbReference>
<evidence type="ECO:0000313" key="8">
    <source>
        <dbReference type="Proteomes" id="UP000002064"/>
    </source>
</evidence>
<evidence type="ECO:0000256" key="5">
    <source>
        <dbReference type="ARBA" id="ARBA00023277"/>
    </source>
</evidence>
<comment type="function">
    <text evidence="6">Probably catalyzes the deacetylation of acetylated carbohydrates an important step in the degradation of oligosaccharides.</text>
</comment>